<dbReference type="AlphaFoldDB" id="A0A164RZ36"/>
<accession>A0A164RZ36</accession>
<proteinExistence type="predicted"/>
<name>A0A164RZ36_9CRUS</name>
<organism evidence="1 2">
    <name type="scientific">Daphnia magna</name>
    <dbReference type="NCBI Taxonomy" id="35525"/>
    <lineage>
        <taxon>Eukaryota</taxon>
        <taxon>Metazoa</taxon>
        <taxon>Ecdysozoa</taxon>
        <taxon>Arthropoda</taxon>
        <taxon>Crustacea</taxon>
        <taxon>Branchiopoda</taxon>
        <taxon>Diplostraca</taxon>
        <taxon>Cladocera</taxon>
        <taxon>Anomopoda</taxon>
        <taxon>Daphniidae</taxon>
        <taxon>Daphnia</taxon>
    </lineage>
</organism>
<evidence type="ECO:0000313" key="1">
    <source>
        <dbReference type="EMBL" id="KZS09077.1"/>
    </source>
</evidence>
<dbReference type="Proteomes" id="UP000076858">
    <property type="component" value="Unassembled WGS sequence"/>
</dbReference>
<dbReference type="EMBL" id="LRGB01002121">
    <property type="protein sequence ID" value="KZS09077.1"/>
    <property type="molecule type" value="Genomic_DNA"/>
</dbReference>
<gene>
    <name evidence="1" type="ORF">APZ42_026832</name>
</gene>
<reference evidence="1 2" key="1">
    <citation type="submission" date="2016-03" db="EMBL/GenBank/DDBJ databases">
        <title>EvidentialGene: Evidence-directed Construction of Genes on Genomes.</title>
        <authorList>
            <person name="Gilbert D.G."/>
            <person name="Choi J.-H."/>
            <person name="Mockaitis K."/>
            <person name="Colbourne J."/>
            <person name="Pfrender M."/>
        </authorList>
    </citation>
    <scope>NUCLEOTIDE SEQUENCE [LARGE SCALE GENOMIC DNA]</scope>
    <source>
        <strain evidence="1 2">Xinb3</strain>
        <tissue evidence="1">Complete organism</tissue>
    </source>
</reference>
<comment type="caution">
    <text evidence="1">The sequence shown here is derived from an EMBL/GenBank/DDBJ whole genome shotgun (WGS) entry which is preliminary data.</text>
</comment>
<protein>
    <submittedName>
        <fullName evidence="1">Uncharacterized protein</fullName>
    </submittedName>
</protein>
<sequence>MECLVLYAKNILVVDMPLKEWDHINDINSKDSVLEEQQTKNVHSSTPPTREKRTAFYPFLFSHSKQCH</sequence>
<evidence type="ECO:0000313" key="2">
    <source>
        <dbReference type="Proteomes" id="UP000076858"/>
    </source>
</evidence>
<keyword evidence="2" id="KW-1185">Reference proteome</keyword>